<comment type="caution">
    <text evidence="2">The sequence shown here is derived from an EMBL/GenBank/DDBJ whole genome shotgun (WGS) entry which is preliminary data.</text>
</comment>
<feature type="domain" description="GP-PDE" evidence="1">
    <location>
        <begin position="5"/>
        <end position="218"/>
    </location>
</feature>
<protein>
    <submittedName>
        <fullName evidence="2">Glycerophosphodiester phosphodiesterase</fullName>
    </submittedName>
</protein>
<dbReference type="Gene3D" id="3.20.20.190">
    <property type="entry name" value="Phosphatidylinositol (PI) phosphodiesterase"/>
    <property type="match status" value="1"/>
</dbReference>
<dbReference type="GO" id="GO:0008081">
    <property type="term" value="F:phosphoric diester hydrolase activity"/>
    <property type="evidence" value="ECO:0007669"/>
    <property type="project" value="InterPro"/>
</dbReference>
<evidence type="ECO:0000313" key="3">
    <source>
        <dbReference type="Proteomes" id="UP000779809"/>
    </source>
</evidence>
<dbReference type="PROSITE" id="PS51704">
    <property type="entry name" value="GP_PDE"/>
    <property type="match status" value="1"/>
</dbReference>
<dbReference type="CDD" id="cd08556">
    <property type="entry name" value="GDPD"/>
    <property type="match status" value="1"/>
</dbReference>
<dbReference type="GO" id="GO:0006629">
    <property type="term" value="P:lipid metabolic process"/>
    <property type="evidence" value="ECO:0007669"/>
    <property type="project" value="InterPro"/>
</dbReference>
<dbReference type="Pfam" id="PF03009">
    <property type="entry name" value="GDPD"/>
    <property type="match status" value="1"/>
</dbReference>
<organism evidence="2 3">
    <name type="scientific">Candidatus Korobacter versatilis</name>
    <dbReference type="NCBI Taxonomy" id="658062"/>
    <lineage>
        <taxon>Bacteria</taxon>
        <taxon>Pseudomonadati</taxon>
        <taxon>Acidobacteriota</taxon>
        <taxon>Terriglobia</taxon>
        <taxon>Terriglobales</taxon>
        <taxon>Candidatus Korobacteraceae</taxon>
        <taxon>Candidatus Korobacter</taxon>
    </lineage>
</organism>
<dbReference type="PANTHER" id="PTHR46211:SF14">
    <property type="entry name" value="GLYCEROPHOSPHODIESTER PHOSPHODIESTERASE"/>
    <property type="match status" value="1"/>
</dbReference>
<dbReference type="AlphaFoldDB" id="A0A932ERD4"/>
<dbReference type="InterPro" id="IPR017946">
    <property type="entry name" value="PLC-like_Pdiesterase_TIM-brl"/>
</dbReference>
<gene>
    <name evidence="2" type="ORF">HYX28_08260</name>
</gene>
<dbReference type="InterPro" id="IPR030395">
    <property type="entry name" value="GP_PDE_dom"/>
</dbReference>
<dbReference type="EMBL" id="JACPNR010000010">
    <property type="protein sequence ID" value="MBI2678760.1"/>
    <property type="molecule type" value="Genomic_DNA"/>
</dbReference>
<evidence type="ECO:0000259" key="1">
    <source>
        <dbReference type="PROSITE" id="PS51704"/>
    </source>
</evidence>
<dbReference type="PANTHER" id="PTHR46211">
    <property type="entry name" value="GLYCEROPHOSPHORYL DIESTER PHOSPHODIESTERASE"/>
    <property type="match status" value="1"/>
</dbReference>
<reference evidence="2" key="1">
    <citation type="submission" date="2020-07" db="EMBL/GenBank/DDBJ databases">
        <title>Huge and variable diversity of episymbiotic CPR bacteria and DPANN archaea in groundwater ecosystems.</title>
        <authorList>
            <person name="He C.Y."/>
            <person name="Keren R."/>
            <person name="Whittaker M."/>
            <person name="Farag I.F."/>
            <person name="Doudna J."/>
            <person name="Cate J.H.D."/>
            <person name="Banfield J.F."/>
        </authorList>
    </citation>
    <scope>NUCLEOTIDE SEQUENCE</scope>
    <source>
        <strain evidence="2">NC_groundwater_580_Pr5_B-0.1um_64_19</strain>
    </source>
</reference>
<dbReference type="Proteomes" id="UP000779809">
    <property type="component" value="Unassembled WGS sequence"/>
</dbReference>
<evidence type="ECO:0000313" key="2">
    <source>
        <dbReference type="EMBL" id="MBI2678760.1"/>
    </source>
</evidence>
<name>A0A932ERD4_9BACT</name>
<dbReference type="SUPFAM" id="SSF51695">
    <property type="entry name" value="PLC-like phosphodiesterases"/>
    <property type="match status" value="1"/>
</dbReference>
<accession>A0A932ERD4</accession>
<sequence>MTQPPLLLGHRGARAYAAENSFDAFALALEHGCDGFEFDVRLTSDDRAIICHDAAFARVPIAENTWANFAKLYAGLMPLLEHVMKHYAARAFLDIELKVPGLDDEVLDALKNYPPRHGYVVSSFLPEVVTSLAKKDRGVRLGYICDDMKRLPRWRELPVEVVAPHYSLVDETLVKEVHAAGKQVFVWTVNRADAMRQMAELRVDAIISDDTRLLSRTLRPRKS</sequence>
<proteinExistence type="predicted"/>